<protein>
    <submittedName>
        <fullName evidence="1">Uncharacterized protein</fullName>
    </submittedName>
</protein>
<reference evidence="1 2" key="1">
    <citation type="journal article" date="2018" name="BMC Genomics">
        <title>Comparative genome analyses reveal sequence features reflecting distinct modes of host-adaptation between dicot and monocot powdery mildew.</title>
        <authorList>
            <person name="Wu Y."/>
            <person name="Ma X."/>
            <person name="Pan Z."/>
            <person name="Kale S.D."/>
            <person name="Song Y."/>
            <person name="King H."/>
            <person name="Zhang Q."/>
            <person name="Presley C."/>
            <person name="Deng X."/>
            <person name="Wei C.I."/>
            <person name="Xiao S."/>
        </authorList>
    </citation>
    <scope>NUCLEOTIDE SEQUENCE [LARGE SCALE GENOMIC DNA]</scope>
    <source>
        <strain evidence="1">UMSG1</strain>
    </source>
</reference>
<name>A0A420JBR6_9PEZI</name>
<dbReference type="Proteomes" id="UP000285326">
    <property type="component" value="Unassembled WGS sequence"/>
</dbReference>
<evidence type="ECO:0000313" key="1">
    <source>
        <dbReference type="EMBL" id="RKF84244.1"/>
    </source>
</evidence>
<proteinExistence type="predicted"/>
<dbReference type="EMBL" id="MCBS01013296">
    <property type="protein sequence ID" value="RKF84244.1"/>
    <property type="molecule type" value="Genomic_DNA"/>
</dbReference>
<evidence type="ECO:0000313" key="2">
    <source>
        <dbReference type="Proteomes" id="UP000285326"/>
    </source>
</evidence>
<accession>A0A420JBR6</accession>
<feature type="non-terminal residue" evidence="1">
    <location>
        <position position="1"/>
    </location>
</feature>
<comment type="caution">
    <text evidence="1">The sequence shown here is derived from an EMBL/GenBank/DDBJ whole genome shotgun (WGS) entry which is preliminary data.</text>
</comment>
<organism evidence="1 2">
    <name type="scientific">Golovinomyces cichoracearum</name>
    <dbReference type="NCBI Taxonomy" id="62708"/>
    <lineage>
        <taxon>Eukaryota</taxon>
        <taxon>Fungi</taxon>
        <taxon>Dikarya</taxon>
        <taxon>Ascomycota</taxon>
        <taxon>Pezizomycotina</taxon>
        <taxon>Leotiomycetes</taxon>
        <taxon>Erysiphales</taxon>
        <taxon>Erysiphaceae</taxon>
        <taxon>Golovinomyces</taxon>
    </lineage>
</organism>
<dbReference type="AlphaFoldDB" id="A0A420JBR6"/>
<gene>
    <name evidence="1" type="ORF">GcM1_132002</name>
</gene>
<sequence length="78" mass="8305">VDCCCGPEKCSSILSSPQPEHEVGPIVLKTKEPGRGLNAEALVFQLIKKAPIFRGIETYLIALSSVGSSKFGSVETKN</sequence>